<evidence type="ECO:0000313" key="3">
    <source>
        <dbReference type="EMBL" id="APG61880.1"/>
    </source>
</evidence>
<sequence>MTSPQTTLIQNVQIFDGVRNIGTSSVLIKDDKIADIDFKGDVKDAQIIIDGTDLTLLPGMIDSHVHAMMAMDTPLLFGVTTQLDMFTPPTVNADIRAKTKNGENKDVADLYSAGFLATAPGGHGTQFGVSVPTLTTPQEADSWVKSRIEEGSDFIKIVREPGSSFGRPLPTLDSATTKALIKAAHDNGKLAVVHVQDYDSAFDTISSGADGLVHMFFDKSADDAIIALAKEKGVFITPTYSVFEGFHGRKGTASLLRNENFAGLLPEIAKDNINQSFGPDRSAKLDANMAQSISAFANAGVLILAGTDAGNPGVYYGISMHRELQLLVKAGLSPAQALSAATANPAKAYKLTDRGRIANGMKADLLLVKGDPTKDITATRNIIDIWKDGQSAKNLILAKRAEISNLISNSISGENSGANNAALAGETAKQTAAVNNGILGNIANFHFEGEGVKITAPFGIGWDVNSDVIMGGGSTATLSKGREDSLRISGSVKKGSFAQWAGIAFVLGDTPFAPKDISAASAMTFRIRGTGGGFAVMAFSQKSGQMPNSKNFTVTDNWQDIRINFADLGRFQAANATLLTISAIMPGDYDVEIKDIAFIDGE</sequence>
<evidence type="ECO:0000259" key="1">
    <source>
        <dbReference type="Pfam" id="PF01979"/>
    </source>
</evidence>
<dbReference type="InterPro" id="IPR011059">
    <property type="entry name" value="Metal-dep_hydrolase_composite"/>
</dbReference>
<gene>
    <name evidence="3" type="ORF">LPB140_02485</name>
</gene>
<dbReference type="Gene3D" id="2.60.120.430">
    <property type="entry name" value="Galactose-binding lectin"/>
    <property type="match status" value="1"/>
</dbReference>
<dbReference type="STRING" id="1913578.LPB140_02485"/>
<dbReference type="InterPro" id="IPR032466">
    <property type="entry name" value="Metal_Hydrolase"/>
</dbReference>
<dbReference type="Pfam" id="PF08547">
    <property type="entry name" value="CIA30"/>
    <property type="match status" value="1"/>
</dbReference>
<dbReference type="Proteomes" id="UP000242561">
    <property type="component" value="Chromosome"/>
</dbReference>
<dbReference type="SUPFAM" id="SSF49785">
    <property type="entry name" value="Galactose-binding domain-like"/>
    <property type="match status" value="1"/>
</dbReference>
<organism evidence="3 4">
    <name type="scientific">Sphingorhabdus lutea</name>
    <dbReference type="NCBI Taxonomy" id="1913578"/>
    <lineage>
        <taxon>Bacteria</taxon>
        <taxon>Pseudomonadati</taxon>
        <taxon>Pseudomonadota</taxon>
        <taxon>Alphaproteobacteria</taxon>
        <taxon>Sphingomonadales</taxon>
        <taxon>Sphingomonadaceae</taxon>
        <taxon>Sphingorhabdus</taxon>
    </lineage>
</organism>
<dbReference type="InterPro" id="IPR008979">
    <property type="entry name" value="Galactose-bd-like_sf"/>
</dbReference>
<dbReference type="PANTHER" id="PTHR43135:SF3">
    <property type="entry name" value="ALPHA-D-RIBOSE 1-METHYLPHOSPHONATE 5-TRIPHOSPHATE DIPHOSPHATASE"/>
    <property type="match status" value="1"/>
</dbReference>
<dbReference type="InterPro" id="IPR006680">
    <property type="entry name" value="Amidohydro-rel"/>
</dbReference>
<name>A0A1L3J9T4_9SPHN</name>
<dbReference type="Gene3D" id="3.20.20.140">
    <property type="entry name" value="Metal-dependent hydrolases"/>
    <property type="match status" value="1"/>
</dbReference>
<dbReference type="Pfam" id="PF01979">
    <property type="entry name" value="Amidohydro_1"/>
    <property type="match status" value="1"/>
</dbReference>
<dbReference type="EMBL" id="CP018154">
    <property type="protein sequence ID" value="APG61880.1"/>
    <property type="molecule type" value="Genomic_DNA"/>
</dbReference>
<reference evidence="3 4" key="1">
    <citation type="submission" date="2016-11" db="EMBL/GenBank/DDBJ databases">
        <title>Sphingorhabdus sp. LPB0140, isolated from marine environment.</title>
        <authorList>
            <person name="Kim E."/>
            <person name="Yi H."/>
        </authorList>
    </citation>
    <scope>NUCLEOTIDE SEQUENCE [LARGE SCALE GENOMIC DNA]</scope>
    <source>
        <strain evidence="3 4">LPB0140</strain>
    </source>
</reference>
<dbReference type="AlphaFoldDB" id="A0A1L3J9T4"/>
<feature type="domain" description="Amidohydrolase-related" evidence="1">
    <location>
        <begin position="55"/>
        <end position="390"/>
    </location>
</feature>
<dbReference type="PANTHER" id="PTHR43135">
    <property type="entry name" value="ALPHA-D-RIBOSE 1-METHYLPHOSPHONATE 5-TRIPHOSPHATE DIPHOSPHATASE"/>
    <property type="match status" value="1"/>
</dbReference>
<dbReference type="InterPro" id="IPR051781">
    <property type="entry name" value="Metallo-dep_Hydrolase"/>
</dbReference>
<dbReference type="GO" id="GO:0016810">
    <property type="term" value="F:hydrolase activity, acting on carbon-nitrogen (but not peptide) bonds"/>
    <property type="evidence" value="ECO:0007669"/>
    <property type="project" value="InterPro"/>
</dbReference>
<accession>A0A1L3J9T4</accession>
<evidence type="ECO:0008006" key="5">
    <source>
        <dbReference type="Google" id="ProtNLM"/>
    </source>
</evidence>
<dbReference type="SUPFAM" id="SSF51556">
    <property type="entry name" value="Metallo-dependent hydrolases"/>
    <property type="match status" value="1"/>
</dbReference>
<dbReference type="KEGG" id="sphl:LPB140_02485"/>
<keyword evidence="4" id="KW-1185">Reference proteome</keyword>
<evidence type="ECO:0000259" key="2">
    <source>
        <dbReference type="Pfam" id="PF08547"/>
    </source>
</evidence>
<dbReference type="SUPFAM" id="SSF51338">
    <property type="entry name" value="Composite domain of metallo-dependent hydrolases"/>
    <property type="match status" value="1"/>
</dbReference>
<feature type="domain" description="NADH:ubiquinone oxidoreductase intermediate-associated protein 30" evidence="2">
    <location>
        <begin position="462"/>
        <end position="571"/>
    </location>
</feature>
<dbReference type="InterPro" id="IPR013857">
    <property type="entry name" value="NADH-UbQ_OxRdtase-assoc_prot30"/>
</dbReference>
<proteinExistence type="predicted"/>
<evidence type="ECO:0000313" key="4">
    <source>
        <dbReference type="Proteomes" id="UP000242561"/>
    </source>
</evidence>
<dbReference type="Gene3D" id="2.30.40.10">
    <property type="entry name" value="Urease, subunit C, domain 1"/>
    <property type="match status" value="2"/>
</dbReference>
<protein>
    <recommendedName>
        <fullName evidence="5">Amidohydrolase</fullName>
    </recommendedName>
</protein>